<reference evidence="19" key="1">
    <citation type="submission" date="2011-02" db="EMBL/GenBank/DDBJ databases">
        <title>Complete sequence of Spirochaeta sp. Buddy.</title>
        <authorList>
            <person name="Lucas S."/>
            <person name="Copeland A."/>
            <person name="Lapidus A."/>
            <person name="Cheng J.-F."/>
            <person name="Goodwin L."/>
            <person name="Pitluck S."/>
            <person name="Zeytun A."/>
            <person name="Detter J.C."/>
            <person name="Han C."/>
            <person name="Tapia R."/>
            <person name="Land M."/>
            <person name="Hauser L."/>
            <person name="Kyrpides N."/>
            <person name="Ivanova N."/>
            <person name="Mikhailova N."/>
            <person name="Pagani I."/>
            <person name="Ritalahti K.M."/>
            <person name="Loeffler F.E."/>
            <person name="Woyke T."/>
        </authorList>
    </citation>
    <scope>NUCLEOTIDE SEQUENCE [LARGE SCALE GENOMIC DNA]</scope>
    <source>
        <strain evidence="19">ATCC BAA-1886 / DSM 22777 / Buddy</strain>
    </source>
</reference>
<keyword evidence="9 16" id="KW-1133">Transmembrane helix</keyword>
<dbReference type="InterPro" id="IPR010204">
    <property type="entry name" value="NqrC"/>
</dbReference>
<dbReference type="PANTHER" id="PTHR37838:SF1">
    <property type="entry name" value="NA(+)-TRANSLOCATING NADH-QUINONE REDUCTASE SUBUNIT C"/>
    <property type="match status" value="1"/>
</dbReference>
<keyword evidence="14 16" id="KW-0472">Membrane</keyword>
<dbReference type="GO" id="GO:0016655">
    <property type="term" value="F:oxidoreductase activity, acting on NAD(P)H, quinone or similar compound as acceptor"/>
    <property type="evidence" value="ECO:0007669"/>
    <property type="project" value="InterPro"/>
</dbReference>
<evidence type="ECO:0000256" key="3">
    <source>
        <dbReference type="ARBA" id="ARBA00022519"/>
    </source>
</evidence>
<dbReference type="Proteomes" id="UP000008466">
    <property type="component" value="Chromosome"/>
</dbReference>
<keyword evidence="8" id="KW-1278">Translocase</keyword>
<dbReference type="GO" id="GO:0006814">
    <property type="term" value="P:sodium ion transport"/>
    <property type="evidence" value="ECO:0007669"/>
    <property type="project" value="UniProtKB-KW"/>
</dbReference>
<keyword evidence="2" id="KW-1003">Cell membrane</keyword>
<evidence type="ECO:0000259" key="17">
    <source>
        <dbReference type="SMART" id="SM00900"/>
    </source>
</evidence>
<evidence type="ECO:0000313" key="19">
    <source>
        <dbReference type="Proteomes" id="UP000008466"/>
    </source>
</evidence>
<organism evidence="18 19">
    <name type="scientific">Sphaerochaeta globosa (strain ATCC BAA-1886 / DSM 22777 / Buddy)</name>
    <name type="common">Spirochaeta sp. (strain Buddy)</name>
    <dbReference type="NCBI Taxonomy" id="158189"/>
    <lineage>
        <taxon>Bacteria</taxon>
        <taxon>Pseudomonadati</taxon>
        <taxon>Spirochaetota</taxon>
        <taxon>Spirochaetia</taxon>
        <taxon>Spirochaetales</taxon>
        <taxon>Sphaerochaetaceae</taxon>
        <taxon>Sphaerochaeta</taxon>
    </lineage>
</organism>
<evidence type="ECO:0000256" key="9">
    <source>
        <dbReference type="ARBA" id="ARBA00022989"/>
    </source>
</evidence>
<dbReference type="GO" id="GO:0010181">
    <property type="term" value="F:FMN binding"/>
    <property type="evidence" value="ECO:0007669"/>
    <property type="project" value="InterPro"/>
</dbReference>
<keyword evidence="3" id="KW-0997">Cell inner membrane</keyword>
<evidence type="ECO:0000256" key="1">
    <source>
        <dbReference type="ARBA" id="ARBA00022448"/>
    </source>
</evidence>
<dbReference type="EMBL" id="CP002541">
    <property type="protein sequence ID" value="ADY13879.1"/>
    <property type="molecule type" value="Genomic_DNA"/>
</dbReference>
<evidence type="ECO:0000256" key="12">
    <source>
        <dbReference type="ARBA" id="ARBA00023065"/>
    </source>
</evidence>
<dbReference type="GO" id="GO:0016020">
    <property type="term" value="C:membrane"/>
    <property type="evidence" value="ECO:0007669"/>
    <property type="project" value="InterPro"/>
</dbReference>
<dbReference type="STRING" id="158189.SpiBuddy_2058"/>
<evidence type="ECO:0000256" key="15">
    <source>
        <dbReference type="ARBA" id="ARBA00023201"/>
    </source>
</evidence>
<evidence type="ECO:0000256" key="8">
    <source>
        <dbReference type="ARBA" id="ARBA00022967"/>
    </source>
</evidence>
<feature type="transmembrane region" description="Helical" evidence="16">
    <location>
        <begin position="12"/>
        <end position="35"/>
    </location>
</feature>
<evidence type="ECO:0000256" key="16">
    <source>
        <dbReference type="SAM" id="Phobius"/>
    </source>
</evidence>
<dbReference type="PANTHER" id="PTHR37838">
    <property type="entry name" value="NA(+)-TRANSLOCATING NADH-QUINONE REDUCTASE SUBUNIT C"/>
    <property type="match status" value="1"/>
</dbReference>
<evidence type="ECO:0000313" key="18">
    <source>
        <dbReference type="EMBL" id="ADY13879.1"/>
    </source>
</evidence>
<feature type="domain" description="FMN-binding" evidence="17">
    <location>
        <begin position="100"/>
        <end position="190"/>
    </location>
</feature>
<keyword evidence="5" id="KW-0285">Flavoprotein</keyword>
<evidence type="ECO:0000256" key="2">
    <source>
        <dbReference type="ARBA" id="ARBA00022475"/>
    </source>
</evidence>
<dbReference type="SMART" id="SM00900">
    <property type="entry name" value="FMN_bind"/>
    <property type="match status" value="1"/>
</dbReference>
<evidence type="ECO:0000256" key="13">
    <source>
        <dbReference type="ARBA" id="ARBA00023075"/>
    </source>
</evidence>
<dbReference type="Pfam" id="PF04205">
    <property type="entry name" value="FMN_bind"/>
    <property type="match status" value="1"/>
</dbReference>
<dbReference type="RefSeq" id="WP_013607728.1">
    <property type="nucleotide sequence ID" value="NC_015152.1"/>
</dbReference>
<keyword evidence="10" id="KW-0520">NAD</keyword>
<dbReference type="InterPro" id="IPR007329">
    <property type="entry name" value="FMN-bd"/>
</dbReference>
<proteinExistence type="predicted"/>
<gene>
    <name evidence="18" type="ordered locus">SpiBuddy_2058</name>
</gene>
<dbReference type="eggNOG" id="COG2869">
    <property type="taxonomic scope" value="Bacteria"/>
</dbReference>
<sequence length="197" mass="21603">MSTQKVFYRERIYPLLFMFLTTFFCILLTAGIHLATQDRALANELSFTRKAILDAGGVEYENTTEGIELAYKKAVKEAEGYFTTSGTSGTRYIIPLEGPGLWGTISIMAGFQEDLSTFTGIAIVSQNETPGLGARIEEPWFTAQFKGKQAPFTLVEEGTAATPSEVDAITGATRTSEYFRNLSNQAADAAKRIIRGE</sequence>
<keyword evidence="1" id="KW-0813">Transport</keyword>
<keyword evidence="4" id="KW-0597">Phosphoprotein</keyword>
<keyword evidence="13" id="KW-0830">Ubiquinone</keyword>
<evidence type="ECO:0000256" key="14">
    <source>
        <dbReference type="ARBA" id="ARBA00023136"/>
    </source>
</evidence>
<dbReference type="OrthoDB" id="9794010at2"/>
<evidence type="ECO:0000256" key="4">
    <source>
        <dbReference type="ARBA" id="ARBA00022553"/>
    </source>
</evidence>
<protein>
    <submittedName>
        <fullName evidence="18">FMN-binding domain protein</fullName>
    </submittedName>
</protein>
<keyword evidence="15" id="KW-0739">Sodium transport</keyword>
<evidence type="ECO:0000256" key="11">
    <source>
        <dbReference type="ARBA" id="ARBA00023053"/>
    </source>
</evidence>
<evidence type="ECO:0000256" key="5">
    <source>
        <dbReference type="ARBA" id="ARBA00022630"/>
    </source>
</evidence>
<evidence type="ECO:0000256" key="7">
    <source>
        <dbReference type="ARBA" id="ARBA00022692"/>
    </source>
</evidence>
<evidence type="ECO:0000256" key="6">
    <source>
        <dbReference type="ARBA" id="ARBA00022643"/>
    </source>
</evidence>
<keyword evidence="6" id="KW-0288">FMN</keyword>
<keyword evidence="19" id="KW-1185">Reference proteome</keyword>
<keyword evidence="11" id="KW-0915">Sodium</keyword>
<name>F0RU19_SPHGB</name>
<dbReference type="AlphaFoldDB" id="F0RU19"/>
<dbReference type="KEGG" id="sbu:SpiBuddy_2058"/>
<keyword evidence="12" id="KW-0406">Ion transport</keyword>
<evidence type="ECO:0000256" key="10">
    <source>
        <dbReference type="ARBA" id="ARBA00023027"/>
    </source>
</evidence>
<accession>F0RU19</accession>
<keyword evidence="7 16" id="KW-0812">Transmembrane</keyword>
<dbReference type="HOGENOM" id="CLU_077882_0_2_12"/>